<reference evidence="12" key="1">
    <citation type="journal article" date="2012" name="Arch. Microbiol.">
        <title>Molecular identification and functional characterization of cytochrome P450 monooxygenases from the brown-rot basidiomycete Postia placenta.</title>
        <authorList>
            <person name="Ide M."/>
            <person name="Ichinose H."/>
            <person name="Wariishi H."/>
        </authorList>
    </citation>
    <scope>NUCLEOTIDE SEQUENCE</scope>
    <source>
        <strain evidence="12">MAD-698-R</strain>
    </source>
</reference>
<dbReference type="Pfam" id="PF00067">
    <property type="entry name" value="p450"/>
    <property type="match status" value="1"/>
</dbReference>
<keyword evidence="5 10" id="KW-0479">Metal-binding</keyword>
<dbReference type="GO" id="GO:0016705">
    <property type="term" value="F:oxidoreductase activity, acting on paired donors, with incorporation or reduction of molecular oxygen"/>
    <property type="evidence" value="ECO:0007669"/>
    <property type="project" value="InterPro"/>
</dbReference>
<evidence type="ECO:0000256" key="8">
    <source>
        <dbReference type="ARBA" id="ARBA00023033"/>
    </source>
</evidence>
<evidence type="ECO:0000256" key="11">
    <source>
        <dbReference type="SAM" id="Phobius"/>
    </source>
</evidence>
<protein>
    <submittedName>
        <fullName evidence="12">Cytochrome P450</fullName>
    </submittedName>
</protein>
<dbReference type="InterPro" id="IPR036396">
    <property type="entry name" value="Cyt_P450_sf"/>
</dbReference>
<keyword evidence="11" id="KW-0812">Transmembrane</keyword>
<organism evidence="12">
    <name type="scientific">Rhodonia placenta</name>
    <dbReference type="NCBI Taxonomy" id="104341"/>
    <lineage>
        <taxon>Eukaryota</taxon>
        <taxon>Fungi</taxon>
        <taxon>Dikarya</taxon>
        <taxon>Basidiomycota</taxon>
        <taxon>Agaricomycotina</taxon>
        <taxon>Agaricomycetes</taxon>
        <taxon>Polyporales</taxon>
        <taxon>Adustoporiaceae</taxon>
        <taxon>Rhodonia</taxon>
    </lineage>
</organism>
<dbReference type="SUPFAM" id="SSF48264">
    <property type="entry name" value="Cytochrome P450"/>
    <property type="match status" value="1"/>
</dbReference>
<evidence type="ECO:0000256" key="5">
    <source>
        <dbReference type="ARBA" id="ARBA00022723"/>
    </source>
</evidence>
<sequence length="542" mass="60983">MVEDILKALSIGIITFYLLKLLSFLLQPYTSPLRDVPGPPSSSWFLGNINNIHNSQPAVLQEAWTDKYGKTIHYKGWFNRDRLYTLDTRALGHILNHSNDYFKPELARHTLSSILGEGLVVAEGKQHRRQRKVMNPAFGPTQIRDLTDIFVDKAVQLRDVWNRMIPEDNQPARIEVLKGLSKMTLDVIGLAGFNHQFHSLESDGSDDELGKALRVMLRSTSGWNVWLPALAYFFPPLRLLSHMSDGAHARKVMTRIGLELVREKKIQIAKAALEASKDGAQERLHGRDLLTLLVKANMASDITDSQRLSDENVLAQVPTFLVAGYETTSVATTWCLFSLSQALDAQQKLREELMTMSTDTPSVDDLTALPYLDAVIRETLRLHPPIHTSIRVAEKDDVIPLDTLYVDAKGRTHDYVRVTKGTIIDVPIVALNRSKELWGDDAHEFKPERWESVPAAVHAVPGIWSNTMAFLGGQHACIGYRFALNEMKALLFVLIRAFEFQLAVPPAKITSSVRTMIQRPVVCDEVEKHSQLPMLVKRYVGS</sequence>
<evidence type="ECO:0000256" key="2">
    <source>
        <dbReference type="ARBA" id="ARBA00005179"/>
    </source>
</evidence>
<dbReference type="InterPro" id="IPR050121">
    <property type="entry name" value="Cytochrome_P450_monoxygenase"/>
</dbReference>
<name>F1SYH8_9APHY</name>
<dbReference type="Gene3D" id="1.10.630.10">
    <property type="entry name" value="Cytochrome P450"/>
    <property type="match status" value="1"/>
</dbReference>
<evidence type="ECO:0000313" key="12">
    <source>
        <dbReference type="EMBL" id="BAK09522.1"/>
    </source>
</evidence>
<keyword evidence="7 10" id="KW-0408">Iron</keyword>
<comment type="similarity">
    <text evidence="3">Belongs to the cytochrome P450 family.</text>
</comment>
<dbReference type="PANTHER" id="PTHR24305">
    <property type="entry name" value="CYTOCHROME P450"/>
    <property type="match status" value="1"/>
</dbReference>
<dbReference type="GO" id="GO:0004497">
    <property type="term" value="F:monooxygenase activity"/>
    <property type="evidence" value="ECO:0007669"/>
    <property type="project" value="UniProtKB-KW"/>
</dbReference>
<keyword evidence="11" id="KW-0472">Membrane</keyword>
<dbReference type="InterPro" id="IPR002403">
    <property type="entry name" value="Cyt_P450_E_grp-IV"/>
</dbReference>
<dbReference type="PRINTS" id="PR00385">
    <property type="entry name" value="P450"/>
</dbReference>
<comment type="cofactor">
    <cofactor evidence="1 10">
        <name>heme</name>
        <dbReference type="ChEBI" id="CHEBI:30413"/>
    </cofactor>
</comment>
<evidence type="ECO:0000256" key="3">
    <source>
        <dbReference type="ARBA" id="ARBA00010617"/>
    </source>
</evidence>
<keyword evidence="6" id="KW-0560">Oxidoreductase</keyword>
<keyword evidence="11" id="KW-1133">Transmembrane helix</keyword>
<keyword evidence="9" id="KW-0325">Glycoprotein</keyword>
<accession>F1SYH8</accession>
<evidence type="ECO:0000256" key="9">
    <source>
        <dbReference type="ARBA" id="ARBA00023180"/>
    </source>
</evidence>
<keyword evidence="8" id="KW-0503">Monooxygenase</keyword>
<evidence type="ECO:0000256" key="6">
    <source>
        <dbReference type="ARBA" id="ARBA00023002"/>
    </source>
</evidence>
<feature type="transmembrane region" description="Helical" evidence="11">
    <location>
        <begin position="6"/>
        <end position="26"/>
    </location>
</feature>
<evidence type="ECO:0000256" key="7">
    <source>
        <dbReference type="ARBA" id="ARBA00023004"/>
    </source>
</evidence>
<dbReference type="AlphaFoldDB" id="F1SYH8"/>
<feature type="binding site" description="axial binding residue" evidence="10">
    <location>
        <position position="477"/>
    </location>
    <ligand>
        <name>heme</name>
        <dbReference type="ChEBI" id="CHEBI:30413"/>
    </ligand>
    <ligandPart>
        <name>Fe</name>
        <dbReference type="ChEBI" id="CHEBI:18248"/>
    </ligandPart>
</feature>
<dbReference type="InterPro" id="IPR001128">
    <property type="entry name" value="Cyt_P450"/>
</dbReference>
<dbReference type="PRINTS" id="PR00465">
    <property type="entry name" value="EP450IV"/>
</dbReference>
<evidence type="ECO:0000256" key="4">
    <source>
        <dbReference type="ARBA" id="ARBA00022617"/>
    </source>
</evidence>
<gene>
    <name evidence="12" type="primary">PpCYP216</name>
</gene>
<comment type="pathway">
    <text evidence="2">Secondary metabolite biosynthesis.</text>
</comment>
<dbReference type="CDD" id="cd11069">
    <property type="entry name" value="CYP_FUM15-like"/>
    <property type="match status" value="1"/>
</dbReference>
<dbReference type="GO" id="GO:0005506">
    <property type="term" value="F:iron ion binding"/>
    <property type="evidence" value="ECO:0007669"/>
    <property type="project" value="InterPro"/>
</dbReference>
<proteinExistence type="evidence at transcript level"/>
<dbReference type="PANTHER" id="PTHR24305:SF166">
    <property type="entry name" value="CYTOCHROME P450 12A4, MITOCHONDRIAL-RELATED"/>
    <property type="match status" value="1"/>
</dbReference>
<dbReference type="GO" id="GO:0020037">
    <property type="term" value="F:heme binding"/>
    <property type="evidence" value="ECO:0007669"/>
    <property type="project" value="InterPro"/>
</dbReference>
<dbReference type="EMBL" id="AB573389">
    <property type="protein sequence ID" value="BAK09522.1"/>
    <property type="molecule type" value="mRNA"/>
</dbReference>
<keyword evidence="4 10" id="KW-0349">Heme</keyword>
<evidence type="ECO:0000256" key="10">
    <source>
        <dbReference type="PIRSR" id="PIRSR602403-1"/>
    </source>
</evidence>
<evidence type="ECO:0000256" key="1">
    <source>
        <dbReference type="ARBA" id="ARBA00001971"/>
    </source>
</evidence>